<dbReference type="PATRIC" id="fig|1232189.3.peg.591"/>
<protein>
    <submittedName>
        <fullName evidence="1">Uncharacterized protein</fullName>
    </submittedName>
</protein>
<proteinExistence type="predicted"/>
<evidence type="ECO:0000313" key="2">
    <source>
        <dbReference type="Proteomes" id="UP000011944"/>
    </source>
</evidence>
<comment type="caution">
    <text evidence="1">The sequence shown here is derived from an EMBL/GenBank/DDBJ whole genome shotgun (WGS) entry which is preliminary data.</text>
</comment>
<reference evidence="1 2" key="2">
    <citation type="submission" date="2013-03" db="EMBL/GenBank/DDBJ databases">
        <title>Diversity in Clostridium botulinum.</title>
        <authorList>
            <person name="Timme R.E."/>
            <person name="Allard M."/>
            <person name="Luo Y."/>
            <person name="Strain E."/>
            <person name="Gonzalez-Escalona N."/>
            <person name="Brown E."/>
        </authorList>
    </citation>
    <scope>NUCLEOTIDE SEQUENCE [LARGE SCALE GENOMIC DNA]</scope>
    <source>
        <strain evidence="1 2">CFSAN001627</strain>
    </source>
</reference>
<dbReference type="AlphaFoldDB" id="M1ZZ79"/>
<evidence type="ECO:0000313" key="1">
    <source>
        <dbReference type="EMBL" id="EKN42973.1"/>
    </source>
</evidence>
<name>M1ZZ79_CLOBO</name>
<reference evidence="1 2" key="1">
    <citation type="submission" date="2012-10" db="EMBL/GenBank/DDBJ databases">
        <authorList>
            <person name="Strain E.A."/>
            <person name="Brown E."/>
            <person name="Allard M.W."/>
            <person name="Gonzalez-Escalona N."/>
            <person name="Timme R."/>
        </authorList>
    </citation>
    <scope>NUCLEOTIDE SEQUENCE [LARGE SCALE GENOMIC DNA]</scope>
    <source>
        <strain evidence="1 2">CFSAN001627</strain>
    </source>
</reference>
<accession>M1ZZ79</accession>
<gene>
    <name evidence="1" type="ORF">CFSAN001627_03610</name>
</gene>
<organism evidence="1 2">
    <name type="scientific">Clostridium botulinum CFSAN001627</name>
    <dbReference type="NCBI Taxonomy" id="1232189"/>
    <lineage>
        <taxon>Bacteria</taxon>
        <taxon>Bacillati</taxon>
        <taxon>Bacillota</taxon>
        <taxon>Clostridia</taxon>
        <taxon>Eubacteriales</taxon>
        <taxon>Clostridiaceae</taxon>
        <taxon>Clostridium</taxon>
    </lineage>
</organism>
<dbReference type="EMBL" id="AMXI01000197">
    <property type="protein sequence ID" value="EKN42973.1"/>
    <property type="molecule type" value="Genomic_DNA"/>
</dbReference>
<dbReference type="Proteomes" id="UP000011944">
    <property type="component" value="Unassembled WGS sequence"/>
</dbReference>
<sequence>MKLKTLKEFVGSEDGINARVYKKGEVLESKDTNFVNILINGGYAKEEKEDLKSKPSKKETVKEGK</sequence>